<dbReference type="Gene3D" id="1.10.150.240">
    <property type="entry name" value="Putative phosphatase, domain 2"/>
    <property type="match status" value="1"/>
</dbReference>
<sequence>MLEAIIFDMDGVLIDSEYSYFEAKDSILKDEGIIVPSSYHSKFMGTSYLYTWETMKKELGLTQTADTYIKEMINRRKEIIKRDGIKPIKGAQDLIKRLKSAGAKLAVASSSPLTEIEKSLTEIGIYADFSIITSGEEVEHSKPAPDVYLLAAKRLGVKPKNCIAIEDSPNGSIAVKKANMVGIGFANPDYPTLDLVSDVVVNTFSDLDYVKCQAIYQQFAK</sequence>
<dbReference type="PANTHER" id="PTHR18901">
    <property type="entry name" value="2-DEOXYGLUCOSE-6-PHOSPHATE PHOSPHATASE 2"/>
    <property type="match status" value="1"/>
</dbReference>
<dbReference type="SUPFAM" id="SSF56784">
    <property type="entry name" value="HAD-like"/>
    <property type="match status" value="1"/>
</dbReference>
<reference evidence="1 2" key="1">
    <citation type="submission" date="2014-12" db="EMBL/GenBank/DDBJ databases">
        <title>Draft genome sequences of 29 type strains of Enterococci.</title>
        <authorList>
            <person name="Zhong Z."/>
            <person name="Sun Z."/>
            <person name="Liu W."/>
            <person name="Zhang W."/>
            <person name="Zhang H."/>
        </authorList>
    </citation>
    <scope>NUCLEOTIDE SEQUENCE [LARGE SCALE GENOMIC DNA]</scope>
    <source>
        <strain evidence="1 2">DSM 21207</strain>
    </source>
</reference>
<evidence type="ECO:0008006" key="3">
    <source>
        <dbReference type="Google" id="ProtNLM"/>
    </source>
</evidence>
<organism evidence="1 2">
    <name type="scientific">Enterococcus canintestini</name>
    <dbReference type="NCBI Taxonomy" id="317010"/>
    <lineage>
        <taxon>Bacteria</taxon>
        <taxon>Bacillati</taxon>
        <taxon>Bacillota</taxon>
        <taxon>Bacilli</taxon>
        <taxon>Lactobacillales</taxon>
        <taxon>Enterococcaceae</taxon>
        <taxon>Enterococcus</taxon>
    </lineage>
</organism>
<proteinExistence type="predicted"/>
<dbReference type="OrthoDB" id="9797743at2"/>
<dbReference type="Gene3D" id="3.40.50.1000">
    <property type="entry name" value="HAD superfamily/HAD-like"/>
    <property type="match status" value="1"/>
</dbReference>
<dbReference type="Proteomes" id="UP000182835">
    <property type="component" value="Unassembled WGS sequence"/>
</dbReference>
<dbReference type="SFLD" id="SFLDG01129">
    <property type="entry name" value="C1.5:_HAD__Beta-PGM__Phosphata"/>
    <property type="match status" value="1"/>
</dbReference>
<dbReference type="Pfam" id="PF13419">
    <property type="entry name" value="HAD_2"/>
    <property type="match status" value="1"/>
</dbReference>
<dbReference type="SFLD" id="SFLDG01135">
    <property type="entry name" value="C1.5.6:_HAD__Beta-PGM__Phospha"/>
    <property type="match status" value="1"/>
</dbReference>
<dbReference type="AlphaFoldDB" id="A0A1L8R3D4"/>
<protein>
    <recommendedName>
        <fullName evidence="3">Haloacid dehalogenase</fullName>
    </recommendedName>
</protein>
<dbReference type="InterPro" id="IPR036412">
    <property type="entry name" value="HAD-like_sf"/>
</dbReference>
<dbReference type="InterPro" id="IPR006439">
    <property type="entry name" value="HAD-SF_hydro_IA"/>
</dbReference>
<dbReference type="PANTHER" id="PTHR18901:SF38">
    <property type="entry name" value="PSEUDOURIDINE-5'-PHOSPHATASE"/>
    <property type="match status" value="1"/>
</dbReference>
<name>A0A1L8R3D4_9ENTE</name>
<gene>
    <name evidence="1" type="ORF">RU96_GL001285</name>
</gene>
<evidence type="ECO:0000313" key="2">
    <source>
        <dbReference type="Proteomes" id="UP000182835"/>
    </source>
</evidence>
<comment type="caution">
    <text evidence="1">The sequence shown here is derived from an EMBL/GenBank/DDBJ whole genome shotgun (WGS) entry which is preliminary data.</text>
</comment>
<dbReference type="STRING" id="317010.RU96_GL001285"/>
<evidence type="ECO:0000313" key="1">
    <source>
        <dbReference type="EMBL" id="OJG14280.1"/>
    </source>
</evidence>
<dbReference type="InterPro" id="IPR023214">
    <property type="entry name" value="HAD_sf"/>
</dbReference>
<dbReference type="RefSeq" id="WP_071865512.1">
    <property type="nucleotide sequence ID" value="NZ_JBHLVQ010000008.1"/>
</dbReference>
<dbReference type="InterPro" id="IPR041492">
    <property type="entry name" value="HAD_2"/>
</dbReference>
<dbReference type="SFLD" id="SFLDS00003">
    <property type="entry name" value="Haloacid_Dehalogenase"/>
    <property type="match status" value="1"/>
</dbReference>
<accession>A0A1L8R3D4</accession>
<dbReference type="NCBIfam" id="TIGR01509">
    <property type="entry name" value="HAD-SF-IA-v3"/>
    <property type="match status" value="1"/>
</dbReference>
<dbReference type="EMBL" id="JXKG01000021">
    <property type="protein sequence ID" value="OJG14280.1"/>
    <property type="molecule type" value="Genomic_DNA"/>
</dbReference>
<dbReference type="InterPro" id="IPR023198">
    <property type="entry name" value="PGP-like_dom2"/>
</dbReference>